<name>A0A4Y7TXJ2_COPMI</name>
<gene>
    <name evidence="3" type="ORF">FA13DRAFT_1785001</name>
</gene>
<feature type="region of interest" description="Disordered" evidence="2">
    <location>
        <begin position="600"/>
        <end position="624"/>
    </location>
</feature>
<feature type="compositionally biased region" description="Polar residues" evidence="2">
    <location>
        <begin position="959"/>
        <end position="972"/>
    </location>
</feature>
<feature type="region of interest" description="Disordered" evidence="2">
    <location>
        <begin position="353"/>
        <end position="408"/>
    </location>
</feature>
<evidence type="ECO:0000313" key="3">
    <source>
        <dbReference type="EMBL" id="TEB38694.1"/>
    </source>
</evidence>
<feature type="compositionally biased region" description="Polar residues" evidence="2">
    <location>
        <begin position="154"/>
        <end position="170"/>
    </location>
</feature>
<feature type="region of interest" description="Disordered" evidence="2">
    <location>
        <begin position="1"/>
        <end position="47"/>
    </location>
</feature>
<feature type="region of interest" description="Disordered" evidence="2">
    <location>
        <begin position="149"/>
        <end position="180"/>
    </location>
</feature>
<keyword evidence="4" id="KW-1185">Reference proteome</keyword>
<feature type="compositionally biased region" description="Low complexity" evidence="2">
    <location>
        <begin position="500"/>
        <end position="511"/>
    </location>
</feature>
<dbReference type="AlphaFoldDB" id="A0A4Y7TXJ2"/>
<feature type="compositionally biased region" description="Low complexity" evidence="2">
    <location>
        <begin position="946"/>
        <end position="957"/>
    </location>
</feature>
<comment type="caution">
    <text evidence="3">The sequence shown here is derived from an EMBL/GenBank/DDBJ whole genome shotgun (WGS) entry which is preliminary data.</text>
</comment>
<feature type="compositionally biased region" description="Basic and acidic residues" evidence="2">
    <location>
        <begin position="209"/>
        <end position="226"/>
    </location>
</feature>
<feature type="compositionally biased region" description="Polar residues" evidence="2">
    <location>
        <begin position="85"/>
        <end position="102"/>
    </location>
</feature>
<sequence length="1153" mass="127155">MCSPESPRTPSTASDELPGFTSLPPPPRRTRPRRVPVPEYAPEETSEVPKLTIKTFRRQSAISLDEAVVAESPTMAWLQREEQTDSSNRASRGSIFGQSPQPVTIAEEEDPRIEVEAITTTATKAEEKGEKRVSAAIAAAKAALEEAAAVDTDASGSKLSVTASNANPNPESVRPESSLWDIRVAEKQYFKTSKPRIISAIPSPTTPQHEQDHDAPTRLPVDDRDSPPPTPAQSEGLTVTANDGIALKPVPVETGAATNTAQPPHHHTWSPGHHANFSSATLPLRIEKRQRNMSERSTVSLPPPSSAPAGHKFLVPKGSVTSPSREYRTRSKLVKSKSATMDMHQLRAFIASRDGAASERPAGSDAHRDPSRPLISHAKSLSRSSGCSMDSSTTYNPPSTIDIREGPRVSISSTIYTSSNDHAASNHFIGSSSEEGEFNPYAYQRHDILHEIQSEQVIDSDNYQLMSILSGTNMNTLNTRSRSPKPPVPRTPKPIFSRKPFSASSSPMHSPTSSLVFEGYQSTDGWDPAAGNWLAQEERADLIKKSRKLARVFGTTPGADIMAYQESRSVSQSRASKHRHLRTPLSISNDLDNTVALRQRRASAWPSPTESHFSNGSSSRRHSAPLSPDDISFLNVSSPLYEASFAQVASQFRSESSADATTSGSQVNKPSNDRASVTDQERSANTTDHNRASSPSRTSFIDWSDEEGLDDSLSIISQEPPSKLRRPTSPTHSLFENLTPEEQAEEERRRKREKLAKLHRFLGSRVPVNLVVGLDFENDMPSQSPRPTTTYSTGSGSGGGNTSLEFDESSRKAWIRRRRSSSAAALPSWSDDMDRLKEELDTKEKLLNVRRAQKMEKVFGVAPPQTLYHTRGHTPSPSLPSLAPIAAKTIGNPSAFIPSSDAMYFTRNPNRSSYDKSSIAKLSRRRTGRPSTAESTKHLIPKGRRSSSTTSFNFGGSPPNENRFSKNQTSSRGPFKQEQPRPGAWTSSAVYNHYQHSLNSLNDIIDRDDRESLLELHSYLNQEQADQEVEELHRRGRERRLSDSSILTERRRSCPPDSASIISFGSEHATALDSATTPTKGSDLTDFQQRRRRAAKLTQFFGVQYRELINDVLDSLENGLEHEQKRGTLQADEIADLLDRLRELKVKREGIKT</sequence>
<reference evidence="3 4" key="1">
    <citation type="journal article" date="2019" name="Nat. Ecol. Evol.">
        <title>Megaphylogeny resolves global patterns of mushroom evolution.</title>
        <authorList>
            <person name="Varga T."/>
            <person name="Krizsan K."/>
            <person name="Foldi C."/>
            <person name="Dima B."/>
            <person name="Sanchez-Garcia M."/>
            <person name="Sanchez-Ramirez S."/>
            <person name="Szollosi G.J."/>
            <person name="Szarkandi J.G."/>
            <person name="Papp V."/>
            <person name="Albert L."/>
            <person name="Andreopoulos W."/>
            <person name="Angelini C."/>
            <person name="Antonin V."/>
            <person name="Barry K.W."/>
            <person name="Bougher N.L."/>
            <person name="Buchanan P."/>
            <person name="Buyck B."/>
            <person name="Bense V."/>
            <person name="Catcheside P."/>
            <person name="Chovatia M."/>
            <person name="Cooper J."/>
            <person name="Damon W."/>
            <person name="Desjardin D."/>
            <person name="Finy P."/>
            <person name="Geml J."/>
            <person name="Haridas S."/>
            <person name="Hughes K."/>
            <person name="Justo A."/>
            <person name="Karasinski D."/>
            <person name="Kautmanova I."/>
            <person name="Kiss B."/>
            <person name="Kocsube S."/>
            <person name="Kotiranta H."/>
            <person name="LaButti K.M."/>
            <person name="Lechner B.E."/>
            <person name="Liimatainen K."/>
            <person name="Lipzen A."/>
            <person name="Lukacs Z."/>
            <person name="Mihaltcheva S."/>
            <person name="Morgado L.N."/>
            <person name="Niskanen T."/>
            <person name="Noordeloos M.E."/>
            <person name="Ohm R.A."/>
            <person name="Ortiz-Santana B."/>
            <person name="Ovrebo C."/>
            <person name="Racz N."/>
            <person name="Riley R."/>
            <person name="Savchenko A."/>
            <person name="Shiryaev A."/>
            <person name="Soop K."/>
            <person name="Spirin V."/>
            <person name="Szebenyi C."/>
            <person name="Tomsovsky M."/>
            <person name="Tulloss R.E."/>
            <person name="Uehling J."/>
            <person name="Grigoriev I.V."/>
            <person name="Vagvolgyi C."/>
            <person name="Papp T."/>
            <person name="Martin F.M."/>
            <person name="Miettinen O."/>
            <person name="Hibbett D.S."/>
            <person name="Nagy L.G."/>
        </authorList>
    </citation>
    <scope>NUCLEOTIDE SEQUENCE [LARGE SCALE GENOMIC DNA]</scope>
    <source>
        <strain evidence="3 4">FP101781</strain>
    </source>
</reference>
<evidence type="ECO:0000256" key="2">
    <source>
        <dbReference type="SAM" id="MobiDB-lite"/>
    </source>
</evidence>
<feature type="compositionally biased region" description="Polar residues" evidence="2">
    <location>
        <begin position="656"/>
        <end position="701"/>
    </location>
</feature>
<feature type="region of interest" description="Disordered" evidence="2">
    <location>
        <begin position="75"/>
        <end position="107"/>
    </location>
</feature>
<organism evidence="3 4">
    <name type="scientific">Coprinellus micaceus</name>
    <name type="common">Glistening ink-cap mushroom</name>
    <name type="synonym">Coprinus micaceus</name>
    <dbReference type="NCBI Taxonomy" id="71717"/>
    <lineage>
        <taxon>Eukaryota</taxon>
        <taxon>Fungi</taxon>
        <taxon>Dikarya</taxon>
        <taxon>Basidiomycota</taxon>
        <taxon>Agaricomycotina</taxon>
        <taxon>Agaricomycetes</taxon>
        <taxon>Agaricomycetidae</taxon>
        <taxon>Agaricales</taxon>
        <taxon>Agaricineae</taxon>
        <taxon>Psathyrellaceae</taxon>
        <taxon>Coprinellus</taxon>
    </lineage>
</organism>
<protein>
    <submittedName>
        <fullName evidence="3">Uncharacterized protein</fullName>
    </submittedName>
</protein>
<feature type="compositionally biased region" description="Polar residues" evidence="2">
    <location>
        <begin position="232"/>
        <end position="241"/>
    </location>
</feature>
<feature type="region of interest" description="Disordered" evidence="2">
    <location>
        <begin position="906"/>
        <end position="984"/>
    </location>
</feature>
<feature type="region of interest" description="Disordered" evidence="2">
    <location>
        <begin position="564"/>
        <end position="587"/>
    </location>
</feature>
<dbReference type="OrthoDB" id="354769at2759"/>
<feature type="compositionally biased region" description="Polar residues" evidence="2">
    <location>
        <begin position="907"/>
        <end position="916"/>
    </location>
</feature>
<feature type="compositionally biased region" description="Polar residues" evidence="2">
    <location>
        <begin position="606"/>
        <end position="618"/>
    </location>
</feature>
<proteinExistence type="predicted"/>
<feature type="region of interest" description="Disordered" evidence="2">
    <location>
        <begin position="474"/>
        <end position="511"/>
    </location>
</feature>
<evidence type="ECO:0000256" key="1">
    <source>
        <dbReference type="SAM" id="Coils"/>
    </source>
</evidence>
<feature type="compositionally biased region" description="Polar residues" evidence="2">
    <location>
        <begin position="379"/>
        <end position="399"/>
    </location>
</feature>
<dbReference type="Proteomes" id="UP000298030">
    <property type="component" value="Unassembled WGS sequence"/>
</dbReference>
<keyword evidence="1" id="KW-0175">Coiled coil</keyword>
<evidence type="ECO:0000313" key="4">
    <source>
        <dbReference type="Proteomes" id="UP000298030"/>
    </source>
</evidence>
<dbReference type="EMBL" id="QPFP01000002">
    <property type="protein sequence ID" value="TEB38694.1"/>
    <property type="molecule type" value="Genomic_DNA"/>
</dbReference>
<feature type="region of interest" description="Disordered" evidence="2">
    <location>
        <begin position="193"/>
        <end position="277"/>
    </location>
</feature>
<feature type="region of interest" description="Disordered" evidence="2">
    <location>
        <begin position="656"/>
        <end position="751"/>
    </location>
</feature>
<feature type="coiled-coil region" evidence="1">
    <location>
        <begin position="826"/>
        <end position="853"/>
    </location>
</feature>
<accession>A0A4Y7TXJ2</accession>
<feature type="region of interest" description="Disordered" evidence="2">
    <location>
        <begin position="292"/>
        <end position="335"/>
    </location>
</feature>
<feature type="region of interest" description="Disordered" evidence="2">
    <location>
        <begin position="777"/>
        <end position="806"/>
    </location>
</feature>
<feature type="compositionally biased region" description="Polar residues" evidence="2">
    <location>
        <begin position="1"/>
        <end position="14"/>
    </location>
</feature>